<gene>
    <name evidence="2" type="ORF">CFAM422_003186</name>
</gene>
<dbReference type="InterPro" id="IPR053178">
    <property type="entry name" value="Osmoadaptation_assoc"/>
</dbReference>
<proteinExistence type="predicted"/>
<name>A0A9P4XM59_9HYPO</name>
<organism evidence="2 3">
    <name type="scientific">Trichoderma lentiforme</name>
    <dbReference type="NCBI Taxonomy" id="1567552"/>
    <lineage>
        <taxon>Eukaryota</taxon>
        <taxon>Fungi</taxon>
        <taxon>Dikarya</taxon>
        <taxon>Ascomycota</taxon>
        <taxon>Pezizomycotina</taxon>
        <taxon>Sordariomycetes</taxon>
        <taxon>Hypocreomycetidae</taxon>
        <taxon>Hypocreales</taxon>
        <taxon>Hypocreaceae</taxon>
        <taxon>Trichoderma</taxon>
    </lineage>
</organism>
<dbReference type="EMBL" id="QLNT01000004">
    <property type="protein sequence ID" value="KAF3074904.1"/>
    <property type="molecule type" value="Genomic_DNA"/>
</dbReference>
<feature type="region of interest" description="Disordered" evidence="1">
    <location>
        <begin position="35"/>
        <end position="72"/>
    </location>
</feature>
<evidence type="ECO:0000313" key="3">
    <source>
        <dbReference type="Proteomes" id="UP000801864"/>
    </source>
</evidence>
<reference evidence="2 3" key="1">
    <citation type="submission" date="2018-06" db="EMBL/GenBank/DDBJ databases">
        <title>Genome analysis of cellulolytic fungus Trichoderma lentiforme CFAM-422.</title>
        <authorList>
            <person name="Steindorff A.S."/>
            <person name="Formighieri E.F."/>
            <person name="Midorikawa G.E.O."/>
            <person name="Tamietti M.S."/>
            <person name="Ramos E.Z."/>
            <person name="Silva A.S."/>
            <person name="Bon E.P.S."/>
            <person name="Mendes T.D."/>
            <person name="Damaso M.C.T."/>
            <person name="Favaro L.C.L."/>
        </authorList>
    </citation>
    <scope>NUCLEOTIDE SEQUENCE [LARGE SCALE GENOMIC DNA]</scope>
    <source>
        <strain evidence="2 3">CFAM-422</strain>
    </source>
</reference>
<sequence>MAAVDARHPTCGRCEKGGFQCQGYRRPLRFINSTGRSAKSNLLPQEGDSTRSTSRPQDMKGGADNHHVGNATLSRPTIDNLRSLDTPPSGLFSQSCLRIWPSNDIVFTTSYTHVAVATTAADDSISALIIGSRVWAQLHGDVAKHVQKFVYNLLIAQGMGLGALESHQWIGGGMQPSALELSVEAAALALHGRLTKHTVNLQQAIMVYQLALRQLRTQLSSTDGNFMLSPTLNVSLLTVVMNMALFEMLLHMEEARRTYLEDPSWQSIPWSENPSQKSFANRYIDIVCCIPGILEDEKLRVKMRQEYTSSDTTRPHDLYESLRQRVVLLYLKLLNLRWEWELQHPGCCFEVYQASRIERADVLSVNEATGQPIFNSVLFFTDFRRAVETNFYHSCLLILHDIAGDLGIMNELKEHQASRSCFSYKTNPSLTFPHETEPDRNAVRDICRSVEFLLQPTHGPAGGYVLMFPLRVAQIYHDIRLPSRDYSKEKVNDINTETSMSNDYYGDESDVCIVETQSGMSVDQSVADHTSFSGLEEQIERVRMDSPQKENTILDAESSTATKLEQRAIVSEWIQKVMRYINDVHGFSISKSYTS</sequence>
<feature type="compositionally biased region" description="Basic and acidic residues" evidence="1">
    <location>
        <begin position="57"/>
        <end position="67"/>
    </location>
</feature>
<dbReference type="PANTHER" id="PTHR38111:SF2">
    <property type="entry name" value="FINGER DOMAIN PROTEIN, PUTATIVE (AFU_ORTHOLOGUE AFUA_1G01560)-RELATED"/>
    <property type="match status" value="1"/>
</dbReference>
<dbReference type="PANTHER" id="PTHR38111">
    <property type="entry name" value="ZN(2)-C6 FUNGAL-TYPE DOMAIN-CONTAINING PROTEIN-RELATED"/>
    <property type="match status" value="1"/>
</dbReference>
<comment type="caution">
    <text evidence="2">The sequence shown here is derived from an EMBL/GenBank/DDBJ whole genome shotgun (WGS) entry which is preliminary data.</text>
</comment>
<keyword evidence="3" id="KW-1185">Reference proteome</keyword>
<dbReference type="Proteomes" id="UP000801864">
    <property type="component" value="Unassembled WGS sequence"/>
</dbReference>
<protein>
    <recommendedName>
        <fullName evidence="4">Zn(2)-C6 fungal-type domain-containing protein</fullName>
    </recommendedName>
</protein>
<evidence type="ECO:0000313" key="2">
    <source>
        <dbReference type="EMBL" id="KAF3074904.1"/>
    </source>
</evidence>
<dbReference type="AlphaFoldDB" id="A0A9P4XM59"/>
<evidence type="ECO:0008006" key="4">
    <source>
        <dbReference type="Google" id="ProtNLM"/>
    </source>
</evidence>
<accession>A0A9P4XM59</accession>
<evidence type="ECO:0000256" key="1">
    <source>
        <dbReference type="SAM" id="MobiDB-lite"/>
    </source>
</evidence>